<keyword evidence="2" id="KW-0808">Transferase</keyword>
<keyword evidence="9 11" id="KW-0472">Membrane</keyword>
<keyword evidence="6" id="KW-0833">Ubl conjugation pathway</keyword>
<keyword evidence="5" id="KW-0863">Zinc-finger</keyword>
<comment type="subcellular location">
    <subcellularLocation>
        <location evidence="1">Membrane</location>
        <topology evidence="1">Multi-pass membrane protein</topology>
    </subcellularLocation>
</comment>
<evidence type="ECO:0000256" key="9">
    <source>
        <dbReference type="ARBA" id="ARBA00023136"/>
    </source>
</evidence>
<evidence type="ECO:0000256" key="8">
    <source>
        <dbReference type="ARBA" id="ARBA00022989"/>
    </source>
</evidence>
<protein>
    <recommendedName>
        <fullName evidence="12">RING-CH-type domain-containing protein</fullName>
    </recommendedName>
</protein>
<evidence type="ECO:0000256" key="5">
    <source>
        <dbReference type="ARBA" id="ARBA00022771"/>
    </source>
</evidence>
<dbReference type="GeneID" id="111247305"/>
<sequence length="254" mass="27691">MGTELNNIRDHNALNDDTTKCNVASIPITEAQDVDNALQCRICLAGASIENLTVSPCRCSGTMGHLHKSCLDQWLTARDHHLCEICLHPLGSPRPSERAFSQTPLVPRPQLLPVGTAIQPLDPMGMTMDIVAMLVMALGFMYVGYALMQQSPDPVLIGKESTRHANTASKEGRRPTISQREGQQQSKDTNREHANTRSGIEVTIFCAVALFLILLSTCGNVAVQFLRVPRPRRNRGAVPDQGGFTLAPESGRVV</sequence>
<name>A0A7M7K0K9_VARDE</name>
<dbReference type="OrthoDB" id="6495498at2759"/>
<proteinExistence type="predicted"/>
<feature type="transmembrane region" description="Helical" evidence="11">
    <location>
        <begin position="130"/>
        <end position="148"/>
    </location>
</feature>
<reference evidence="13" key="1">
    <citation type="submission" date="2021-01" db="UniProtKB">
        <authorList>
            <consortium name="EnsemblMetazoa"/>
        </authorList>
    </citation>
    <scope>IDENTIFICATION</scope>
</reference>
<dbReference type="InterPro" id="IPR011016">
    <property type="entry name" value="Znf_RING-CH"/>
</dbReference>
<dbReference type="Gene3D" id="3.30.40.10">
    <property type="entry name" value="Zinc/RING finger domain, C3HC4 (zinc finger)"/>
    <property type="match status" value="1"/>
</dbReference>
<evidence type="ECO:0000256" key="1">
    <source>
        <dbReference type="ARBA" id="ARBA00004141"/>
    </source>
</evidence>
<dbReference type="EnsemblMetazoa" id="XM_022798047">
    <property type="protein sequence ID" value="XP_022653782"/>
    <property type="gene ID" value="LOC111247305"/>
</dbReference>
<dbReference type="GO" id="GO:0016020">
    <property type="term" value="C:membrane"/>
    <property type="evidence" value="ECO:0007669"/>
    <property type="project" value="UniProtKB-SubCell"/>
</dbReference>
<dbReference type="AlphaFoldDB" id="A0A7M7K0K9"/>
<dbReference type="GO" id="GO:0004842">
    <property type="term" value="F:ubiquitin-protein transferase activity"/>
    <property type="evidence" value="ECO:0007669"/>
    <property type="project" value="TreeGrafter"/>
</dbReference>
<evidence type="ECO:0000256" key="3">
    <source>
        <dbReference type="ARBA" id="ARBA00022692"/>
    </source>
</evidence>
<keyword evidence="3 11" id="KW-0812">Transmembrane</keyword>
<feature type="region of interest" description="Disordered" evidence="10">
    <location>
        <begin position="162"/>
        <end position="195"/>
    </location>
</feature>
<feature type="compositionally biased region" description="Polar residues" evidence="10">
    <location>
        <begin position="176"/>
        <end position="187"/>
    </location>
</feature>
<feature type="transmembrane region" description="Helical" evidence="11">
    <location>
        <begin position="202"/>
        <end position="226"/>
    </location>
</feature>
<evidence type="ECO:0000259" key="12">
    <source>
        <dbReference type="PROSITE" id="PS51292"/>
    </source>
</evidence>
<evidence type="ECO:0000256" key="10">
    <source>
        <dbReference type="SAM" id="MobiDB-lite"/>
    </source>
</evidence>
<organism evidence="13 14">
    <name type="scientific">Varroa destructor</name>
    <name type="common">Honeybee mite</name>
    <dbReference type="NCBI Taxonomy" id="109461"/>
    <lineage>
        <taxon>Eukaryota</taxon>
        <taxon>Metazoa</taxon>
        <taxon>Ecdysozoa</taxon>
        <taxon>Arthropoda</taxon>
        <taxon>Chelicerata</taxon>
        <taxon>Arachnida</taxon>
        <taxon>Acari</taxon>
        <taxon>Parasitiformes</taxon>
        <taxon>Mesostigmata</taxon>
        <taxon>Gamasina</taxon>
        <taxon>Dermanyssoidea</taxon>
        <taxon>Varroidae</taxon>
        <taxon>Varroa</taxon>
    </lineage>
</organism>
<dbReference type="GO" id="GO:0016567">
    <property type="term" value="P:protein ubiquitination"/>
    <property type="evidence" value="ECO:0007669"/>
    <property type="project" value="TreeGrafter"/>
</dbReference>
<evidence type="ECO:0000313" key="13">
    <source>
        <dbReference type="EnsemblMetazoa" id="XP_022653782"/>
    </source>
</evidence>
<evidence type="ECO:0000313" key="14">
    <source>
        <dbReference type="Proteomes" id="UP000594260"/>
    </source>
</evidence>
<keyword evidence="8 11" id="KW-1133">Transmembrane helix</keyword>
<dbReference type="SMART" id="SM00744">
    <property type="entry name" value="RINGv"/>
    <property type="match status" value="1"/>
</dbReference>
<dbReference type="PANTHER" id="PTHR46065:SF5">
    <property type="entry name" value="RING-CH-TYPE DOMAIN-CONTAINING PROTEIN"/>
    <property type="match status" value="1"/>
</dbReference>
<keyword evidence="4" id="KW-0479">Metal-binding</keyword>
<evidence type="ECO:0000256" key="7">
    <source>
        <dbReference type="ARBA" id="ARBA00022833"/>
    </source>
</evidence>
<dbReference type="GO" id="GO:0008270">
    <property type="term" value="F:zinc ion binding"/>
    <property type="evidence" value="ECO:0007669"/>
    <property type="project" value="UniProtKB-KW"/>
</dbReference>
<evidence type="ECO:0000256" key="6">
    <source>
        <dbReference type="ARBA" id="ARBA00022786"/>
    </source>
</evidence>
<accession>A0A7M7K0K9</accession>
<dbReference type="SUPFAM" id="SSF57850">
    <property type="entry name" value="RING/U-box"/>
    <property type="match status" value="1"/>
</dbReference>
<dbReference type="Pfam" id="PF12906">
    <property type="entry name" value="RINGv"/>
    <property type="match status" value="1"/>
</dbReference>
<keyword evidence="7" id="KW-0862">Zinc</keyword>
<evidence type="ECO:0000256" key="4">
    <source>
        <dbReference type="ARBA" id="ARBA00022723"/>
    </source>
</evidence>
<evidence type="ECO:0000256" key="11">
    <source>
        <dbReference type="SAM" id="Phobius"/>
    </source>
</evidence>
<dbReference type="InterPro" id="IPR013083">
    <property type="entry name" value="Znf_RING/FYVE/PHD"/>
</dbReference>
<keyword evidence="14" id="KW-1185">Reference proteome</keyword>
<dbReference type="KEGG" id="vde:111247305"/>
<dbReference type="Proteomes" id="UP000594260">
    <property type="component" value="Unplaced"/>
</dbReference>
<feature type="region of interest" description="Disordered" evidence="10">
    <location>
        <begin position="232"/>
        <end position="254"/>
    </location>
</feature>
<evidence type="ECO:0000256" key="2">
    <source>
        <dbReference type="ARBA" id="ARBA00022679"/>
    </source>
</evidence>
<dbReference type="PANTHER" id="PTHR46065">
    <property type="entry name" value="E3 UBIQUITIN-PROTEIN LIGASE MARCH 2/3 FAMILY MEMBER"/>
    <property type="match status" value="1"/>
</dbReference>
<feature type="domain" description="RING-CH-type" evidence="12">
    <location>
        <begin position="32"/>
        <end position="93"/>
    </location>
</feature>
<dbReference type="RefSeq" id="XP_022653782.1">
    <property type="nucleotide sequence ID" value="XM_022798047.1"/>
</dbReference>
<dbReference type="InParanoid" id="A0A7M7K0K9"/>
<dbReference type="PROSITE" id="PS51292">
    <property type="entry name" value="ZF_RING_CH"/>
    <property type="match status" value="1"/>
</dbReference>